<feature type="domain" description="Spore protein YkvP/CgeB glycosyl transferase-like" evidence="1">
    <location>
        <begin position="157"/>
        <end position="299"/>
    </location>
</feature>
<dbReference type="RefSeq" id="WP_170155518.1">
    <property type="nucleotide sequence ID" value="NZ_RAPO01000001.1"/>
</dbReference>
<comment type="caution">
    <text evidence="2">The sequence shown here is derived from an EMBL/GenBank/DDBJ whole genome shotgun (WGS) entry which is preliminary data.</text>
</comment>
<name>A0A419WRD0_9EURY</name>
<dbReference type="GO" id="GO:0016740">
    <property type="term" value="F:transferase activity"/>
    <property type="evidence" value="ECO:0007669"/>
    <property type="project" value="UniProtKB-KW"/>
</dbReference>
<dbReference type="Pfam" id="PF13524">
    <property type="entry name" value="Glyco_trans_1_2"/>
    <property type="match status" value="1"/>
</dbReference>
<dbReference type="InterPro" id="IPR055259">
    <property type="entry name" value="YkvP/CgeB_Glyco_trans-like"/>
</dbReference>
<dbReference type="Proteomes" id="UP000283805">
    <property type="component" value="Unassembled WGS sequence"/>
</dbReference>
<protein>
    <submittedName>
        <fullName evidence="2">Glycosyl transferase family 1</fullName>
    </submittedName>
</protein>
<evidence type="ECO:0000313" key="3">
    <source>
        <dbReference type="Proteomes" id="UP000283805"/>
    </source>
</evidence>
<keyword evidence="2" id="KW-0808">Transferase</keyword>
<gene>
    <name evidence="2" type="ORF">ATJ93_1054</name>
</gene>
<sequence>MEQNQVDKSSRYGLVLNWGLKRRGEWTVAEYPYFINQFIDRFDPIIITTQRLYERKAEELDNIFAFGARNNKGPTLDYLDEDHTVLLFASDPNTDPEWFYEYIHQNNVDRVLSPVYDPFFHWMPQLEEDRLEFFPWAVPSEFVLSPEEVQFRGNEEIHLTGASGSEVYKMRDWCRQQDYIIDYDNSGHQNRIFEHDEYYQWLRNFDCMVAAGSLDPEWQYLFGKYFEIPAAGALLFAQYSNDLARAGFTNDNCLIFNSKEEFASQAHQYLSDPESYLEKRRRGTRLIKENHTISHRIDTVDRLFRQN</sequence>
<keyword evidence="3" id="KW-1185">Reference proteome</keyword>
<accession>A0A419WRD0</accession>
<dbReference type="OrthoDB" id="378412at2157"/>
<organism evidence="2 3">
    <name type="scientific">Halopiger aswanensis</name>
    <dbReference type="NCBI Taxonomy" id="148449"/>
    <lineage>
        <taxon>Archaea</taxon>
        <taxon>Methanobacteriati</taxon>
        <taxon>Methanobacteriota</taxon>
        <taxon>Stenosarchaea group</taxon>
        <taxon>Halobacteria</taxon>
        <taxon>Halobacteriales</taxon>
        <taxon>Natrialbaceae</taxon>
        <taxon>Halopiger</taxon>
    </lineage>
</organism>
<dbReference type="AlphaFoldDB" id="A0A419WRD0"/>
<evidence type="ECO:0000259" key="1">
    <source>
        <dbReference type="Pfam" id="PF13524"/>
    </source>
</evidence>
<proteinExistence type="predicted"/>
<dbReference type="EMBL" id="RAPO01000001">
    <property type="protein sequence ID" value="RKD98053.1"/>
    <property type="molecule type" value="Genomic_DNA"/>
</dbReference>
<evidence type="ECO:0000313" key="2">
    <source>
        <dbReference type="EMBL" id="RKD98053.1"/>
    </source>
</evidence>
<reference evidence="2 3" key="1">
    <citation type="submission" date="2018-09" db="EMBL/GenBank/DDBJ databases">
        <title>Genomic Encyclopedia of Archaeal and Bacterial Type Strains, Phase II (KMG-II): from individual species to whole genera.</title>
        <authorList>
            <person name="Goeker M."/>
        </authorList>
    </citation>
    <scope>NUCLEOTIDE SEQUENCE [LARGE SCALE GENOMIC DNA]</scope>
    <source>
        <strain evidence="2 3">DSM 13151</strain>
    </source>
</reference>